<accession>A0ABT1WJL0</accession>
<evidence type="ECO:0000313" key="1">
    <source>
        <dbReference type="EMBL" id="MCQ8896932.1"/>
    </source>
</evidence>
<name>A0ABT1WJL0_9BURK</name>
<dbReference type="EMBL" id="JANIGO010000003">
    <property type="protein sequence ID" value="MCQ8896932.1"/>
    <property type="molecule type" value="Genomic_DNA"/>
</dbReference>
<keyword evidence="2" id="KW-1185">Reference proteome</keyword>
<dbReference type="Proteomes" id="UP001204142">
    <property type="component" value="Unassembled WGS sequence"/>
</dbReference>
<evidence type="ECO:0000313" key="2">
    <source>
        <dbReference type="Proteomes" id="UP001204142"/>
    </source>
</evidence>
<comment type="caution">
    <text evidence="1">The sequence shown here is derived from an EMBL/GenBank/DDBJ whole genome shotgun (WGS) entry which is preliminary data.</text>
</comment>
<gene>
    <name evidence="1" type="ORF">NQT62_10865</name>
</gene>
<dbReference type="RefSeq" id="WP_256764722.1">
    <property type="nucleotide sequence ID" value="NZ_JANIGO010000003.1"/>
</dbReference>
<proteinExistence type="predicted"/>
<sequence>MSVLLAKPALPKHWVLDANVLFSDWCRALLLELAQRHGATLHWTPVIENECFRNLVRLQRLSEADGIAHRAALPTVMSAQVLTDDYTACVADVKCVDEKDRHVAAAALHLKHRLAQPVAVVTWNIRDFPRKNLLKLGVVRYTPDEVLLDICPEPSLLLDLLQASLGRLAVILQQLPVHEPSPHRQQGRPAPETPAQWLDFLDRNRLHRTARCLQRFNSGFPKTGGRLLGQ</sequence>
<protein>
    <submittedName>
        <fullName evidence="1">PIN domain-containing protein</fullName>
    </submittedName>
</protein>
<reference evidence="1 2" key="1">
    <citation type="submission" date="2022-07" db="EMBL/GenBank/DDBJ databases">
        <authorList>
            <person name="Xamxidin M."/>
            <person name="Wu M."/>
        </authorList>
    </citation>
    <scope>NUCLEOTIDE SEQUENCE [LARGE SCALE GENOMIC DNA]</scope>
    <source>
        <strain evidence="1 2">NBRC 111650</strain>
    </source>
</reference>
<organism evidence="1 2">
    <name type="scientific">Limnobacter humi</name>
    <dbReference type="NCBI Taxonomy" id="1778671"/>
    <lineage>
        <taxon>Bacteria</taxon>
        <taxon>Pseudomonadati</taxon>
        <taxon>Pseudomonadota</taxon>
        <taxon>Betaproteobacteria</taxon>
        <taxon>Burkholderiales</taxon>
        <taxon>Burkholderiaceae</taxon>
        <taxon>Limnobacter</taxon>
    </lineage>
</organism>